<dbReference type="OrthoDB" id="9793236at2"/>
<comment type="caution">
    <text evidence="3">The sequence shown here is derived from an EMBL/GenBank/DDBJ whole genome shotgun (WGS) entry which is preliminary data.</text>
</comment>
<dbReference type="EMBL" id="BSOU01000004">
    <property type="protein sequence ID" value="GLR74780.1"/>
    <property type="molecule type" value="Genomic_DNA"/>
</dbReference>
<comment type="similarity">
    <text evidence="1">Belongs to the bacterial reverse transcriptase family.</text>
</comment>
<reference evidence="5" key="3">
    <citation type="journal article" date="2019" name="Int. J. Syst. Evol. Microbiol.">
        <title>The Global Catalogue of Microorganisms (GCM) 10K type strain sequencing project: providing services to taxonomists for standard genome sequencing and annotation.</title>
        <authorList>
            <consortium name="The Broad Institute Genomics Platform"/>
            <consortium name="The Broad Institute Genome Sequencing Center for Infectious Disease"/>
            <person name="Wu L."/>
            <person name="Ma J."/>
        </authorList>
    </citation>
    <scope>NUCLEOTIDE SEQUENCE [LARGE SCALE GENOMIC DNA]</scope>
    <source>
        <strain evidence="5">NBRC 105001</strain>
    </source>
</reference>
<reference evidence="2" key="4">
    <citation type="submission" date="2023-01" db="EMBL/GenBank/DDBJ databases">
        <title>Draft genome sequence of Aliivibrio sifiae strain NBRC 105001.</title>
        <authorList>
            <person name="Sun Q."/>
            <person name="Mori K."/>
        </authorList>
    </citation>
    <scope>NUCLEOTIDE SEQUENCE</scope>
    <source>
        <strain evidence="2">NBRC 105001</strain>
    </source>
</reference>
<proteinExistence type="inferred from homology"/>
<dbReference type="InterPro" id="IPR051083">
    <property type="entry name" value="GrpII_Intron_Splice-Mob/Def"/>
</dbReference>
<evidence type="ECO:0000313" key="3">
    <source>
        <dbReference type="EMBL" id="PQJ92703.1"/>
    </source>
</evidence>
<evidence type="ECO:0000313" key="2">
    <source>
        <dbReference type="EMBL" id="GLR74780.1"/>
    </source>
</evidence>
<dbReference type="PANTHER" id="PTHR34047">
    <property type="entry name" value="NUCLEAR INTRON MATURASE 1, MITOCHONDRIAL-RELATED"/>
    <property type="match status" value="1"/>
</dbReference>
<dbReference type="EMBL" id="MSCP01000001">
    <property type="protein sequence ID" value="PQJ92703.1"/>
    <property type="molecule type" value="Genomic_DNA"/>
</dbReference>
<reference evidence="3 4" key="2">
    <citation type="submission" date="2016-12" db="EMBL/GenBank/DDBJ databases">
        <title>Diversity of luminous bacteria.</title>
        <authorList>
            <person name="Yoshizawa S."/>
            <person name="Kogure K."/>
        </authorList>
    </citation>
    <scope>NUCLEOTIDE SEQUENCE [LARGE SCALE GENOMIC DNA]</scope>
    <source>
        <strain evidence="3 4">NBRC 105001</strain>
    </source>
</reference>
<evidence type="ECO:0000313" key="4">
    <source>
        <dbReference type="Proteomes" id="UP000239273"/>
    </source>
</evidence>
<dbReference type="CDD" id="cd01646">
    <property type="entry name" value="RT_Bac_retron_I"/>
    <property type="match status" value="1"/>
</dbReference>
<dbReference type="AlphaFoldDB" id="A0A2S7XGH3"/>
<evidence type="ECO:0000256" key="1">
    <source>
        <dbReference type="ARBA" id="ARBA00034120"/>
    </source>
</evidence>
<gene>
    <name evidence="3" type="ORF">BTO23_01030</name>
    <name evidence="2" type="ORF">GCM10007855_16540</name>
</gene>
<dbReference type="Proteomes" id="UP001156660">
    <property type="component" value="Unassembled WGS sequence"/>
</dbReference>
<evidence type="ECO:0008006" key="6">
    <source>
        <dbReference type="Google" id="ProtNLM"/>
    </source>
</evidence>
<organism evidence="3 4">
    <name type="scientific">Aliivibrio sifiae</name>
    <dbReference type="NCBI Taxonomy" id="566293"/>
    <lineage>
        <taxon>Bacteria</taxon>
        <taxon>Pseudomonadati</taxon>
        <taxon>Pseudomonadota</taxon>
        <taxon>Gammaproteobacteria</taxon>
        <taxon>Vibrionales</taxon>
        <taxon>Vibrionaceae</taxon>
        <taxon>Aliivibrio</taxon>
    </lineage>
</organism>
<evidence type="ECO:0000313" key="5">
    <source>
        <dbReference type="Proteomes" id="UP001156660"/>
    </source>
</evidence>
<dbReference type="RefSeq" id="WP_105062834.1">
    <property type="nucleotide sequence ID" value="NZ_BSOU01000004.1"/>
</dbReference>
<name>A0A2S7XGH3_9GAMM</name>
<reference evidence="2" key="1">
    <citation type="journal article" date="2014" name="Int. J. Syst. Evol. Microbiol.">
        <title>Complete genome of a new Firmicutes species belonging to the dominant human colonic microbiota ('Ruminococcus bicirculans') reveals two chromosomes and a selective capacity to utilize plant glucans.</title>
        <authorList>
            <consortium name="NISC Comparative Sequencing Program"/>
            <person name="Wegmann U."/>
            <person name="Louis P."/>
            <person name="Goesmann A."/>
            <person name="Henrissat B."/>
            <person name="Duncan S.H."/>
            <person name="Flint H.J."/>
        </authorList>
    </citation>
    <scope>NUCLEOTIDE SEQUENCE</scope>
    <source>
        <strain evidence="2">NBRC 105001</strain>
    </source>
</reference>
<dbReference type="Proteomes" id="UP000239273">
    <property type="component" value="Unassembled WGS sequence"/>
</dbReference>
<keyword evidence="5" id="KW-1185">Reference proteome</keyword>
<accession>A0A2S7XGH3</accession>
<sequence>MTSVIALKTLNQYRRRDIYAYLGLRYYLNNSSTNSDFWLEEVCCKLTLEGTEYGYLKSFHYKDYNDKQYVYRDVYLPAPNETLSEAFLISKLSAYQEFHPQPYVFSYRYAEESDLSGIFSPYFNGVKERHKFIENLCWENENSFVLYTDIKKFYPSIKSEDVLKVWNDKCDSSGIDSKYKLLGEKILRNHIDLNVKNTTGDSILTGPMLSHVIANLLLDDIDKKMYALTNGRYCRYVDDVIFVGSQSELESWRDKLESDFSDLGLELHDGAKDFSVSNSEWLAGANDFNSSISLNWMKLIANLKRFLFANADQKDDLMQAFKDNSIRIPILDYSVAVKESSAIEKMADWIKKYSWSEKVIREISIKTLISQAMACKFDMLEKIYEYLELLITTNEYERKRYIPKIKFLSGRLLMLSNHEELHQLSEKLADIEDFHQLKVTIQCLLTRDVTESLKMGANATQAVAQLLAIEPYSVTIDIAALNGVDTRVIEQSLAVLDINGIDYNHDNPPSELRLFSKGLEIRELMASDDRYIKELAALHGICAARHTETLLTCFDRNEELAIDILNQVQSSKSG</sequence>
<protein>
    <recommendedName>
        <fullName evidence="6">Reverse transcriptase domain-containing protein</fullName>
    </recommendedName>
</protein>